<evidence type="ECO:0000313" key="2">
    <source>
        <dbReference type="Proteomes" id="UP001060566"/>
    </source>
</evidence>
<sequence>MTRHIDPYTEEYREYEEAFNHYWDTKKKIEKYADEYRITSDDSILTILRPLKCKLPHLAGDKRRAWGKVLRLTREAQNDE</sequence>
<comment type="caution">
    <text evidence="1">The sequence shown here is derived from an EMBL/GenBank/DDBJ whole genome shotgun (WGS) entry which is preliminary data.</text>
</comment>
<keyword evidence="2" id="KW-1185">Reference proteome</keyword>
<reference evidence="1" key="1">
    <citation type="submission" date="2022-10" db="EMBL/GenBank/DDBJ databases">
        <title>De novo draft assembly of the Pseudomonas pretiosus genome isolated from the plants rhizorohere.</title>
        <authorList>
            <person name="Robas M."/>
            <person name="Fernandez V.M."/>
            <person name="Provanza A."/>
            <person name="Jimenez P.A."/>
        </authorList>
    </citation>
    <scope>NUCLEOTIDE SEQUENCE</scope>
    <source>
        <strain evidence="1">SAICEU11T</strain>
    </source>
</reference>
<evidence type="ECO:0000313" key="1">
    <source>
        <dbReference type="EMBL" id="MCW1241952.1"/>
    </source>
</evidence>
<dbReference type="EMBL" id="JAOXJG010000026">
    <property type="protein sequence ID" value="MCW1241952.1"/>
    <property type="molecule type" value="Genomic_DNA"/>
</dbReference>
<protein>
    <submittedName>
        <fullName evidence="1">Uncharacterized protein</fullName>
    </submittedName>
</protein>
<proteinExistence type="predicted"/>
<dbReference type="Proteomes" id="UP001060566">
    <property type="component" value="Unassembled WGS sequence"/>
</dbReference>
<organism evidence="1 2">
    <name type="scientific">Bacillus pretiosus</name>
    <dbReference type="NCBI Taxonomy" id="2983392"/>
    <lineage>
        <taxon>Bacteria</taxon>
        <taxon>Bacillati</taxon>
        <taxon>Bacillota</taxon>
        <taxon>Bacilli</taxon>
        <taxon>Bacillales</taxon>
        <taxon>Bacillaceae</taxon>
        <taxon>Bacillus</taxon>
    </lineage>
</organism>
<dbReference type="RefSeq" id="WP_264462857.1">
    <property type="nucleotide sequence ID" value="NZ_JAOXJG010000026.1"/>
</dbReference>
<accession>A0ABT3EYV8</accession>
<name>A0ABT3EYV8_9BACI</name>
<gene>
    <name evidence="1" type="ORF">NGM45_23280</name>
</gene>
<dbReference type="GeneID" id="301200813"/>